<dbReference type="GO" id="GO:0051745">
    <property type="term" value="F:4-hydroxy-3-methylbut-2-enyl diphosphate reductase activity"/>
    <property type="evidence" value="ECO:0007669"/>
    <property type="project" value="InterPro"/>
</dbReference>
<evidence type="ECO:0000256" key="4">
    <source>
        <dbReference type="ARBA" id="ARBA00023004"/>
    </source>
</evidence>
<organism evidence="6 7">
    <name type="scientific">Streptomyces griseoluteus</name>
    <dbReference type="NCBI Taxonomy" id="29306"/>
    <lineage>
        <taxon>Bacteria</taxon>
        <taxon>Bacillati</taxon>
        <taxon>Actinomycetota</taxon>
        <taxon>Actinomycetes</taxon>
        <taxon>Kitasatosporales</taxon>
        <taxon>Streptomycetaceae</taxon>
        <taxon>Streptomyces</taxon>
    </lineage>
</organism>
<evidence type="ECO:0000313" key="6">
    <source>
        <dbReference type="EMBL" id="TGN74380.1"/>
    </source>
</evidence>
<keyword evidence="7" id="KW-1185">Reference proteome</keyword>
<evidence type="ECO:0008006" key="8">
    <source>
        <dbReference type="Google" id="ProtNLM"/>
    </source>
</evidence>
<dbReference type="Proteomes" id="UP000298513">
    <property type="component" value="Unassembled WGS sequence"/>
</dbReference>
<evidence type="ECO:0000256" key="5">
    <source>
        <dbReference type="ARBA" id="ARBA00023014"/>
    </source>
</evidence>
<keyword evidence="3" id="KW-0479">Metal-binding</keyword>
<dbReference type="GO" id="GO:0050992">
    <property type="term" value="P:dimethylallyl diphosphate biosynthetic process"/>
    <property type="evidence" value="ECO:0007669"/>
    <property type="project" value="InterPro"/>
</dbReference>
<sequence>MVEVALAADAWDARLVDCAEDVDDAWLMDVTTVGVTSGASVPDIPVQDVLTWRAQHGWDDVQTIITATESIAFSPSKGLRRDLRAETGHREE</sequence>
<dbReference type="Gene3D" id="3.40.1010.20">
    <property type="entry name" value="4-hydroxy-3-methylbut-2-enyl diphosphate reductase, catalytic domain"/>
    <property type="match status" value="1"/>
</dbReference>
<name>A0A4Z1CYF4_STRGP</name>
<evidence type="ECO:0000313" key="7">
    <source>
        <dbReference type="Proteomes" id="UP000298513"/>
    </source>
</evidence>
<evidence type="ECO:0000256" key="3">
    <source>
        <dbReference type="ARBA" id="ARBA00022723"/>
    </source>
</evidence>
<dbReference type="GO" id="GO:0051539">
    <property type="term" value="F:4 iron, 4 sulfur cluster binding"/>
    <property type="evidence" value="ECO:0007669"/>
    <property type="project" value="UniProtKB-KW"/>
</dbReference>
<evidence type="ECO:0000256" key="2">
    <source>
        <dbReference type="ARBA" id="ARBA00022485"/>
    </source>
</evidence>
<dbReference type="AlphaFoldDB" id="A0A4Z1CYF4"/>
<keyword evidence="4" id="KW-0408">Iron</keyword>
<dbReference type="GO" id="GO:0019288">
    <property type="term" value="P:isopentenyl diphosphate biosynthetic process, methylerythritol 4-phosphate pathway"/>
    <property type="evidence" value="ECO:0007669"/>
    <property type="project" value="InterPro"/>
</dbReference>
<dbReference type="Pfam" id="PF02401">
    <property type="entry name" value="LYTB"/>
    <property type="match status" value="1"/>
</dbReference>
<dbReference type="InterPro" id="IPR003451">
    <property type="entry name" value="LytB/IspH"/>
</dbReference>
<dbReference type="GO" id="GO:0046872">
    <property type="term" value="F:metal ion binding"/>
    <property type="evidence" value="ECO:0007669"/>
    <property type="project" value="UniProtKB-KW"/>
</dbReference>
<accession>A0A4Z1CYF4</accession>
<protein>
    <recommendedName>
        <fullName evidence="8">4-hydroxy-3-methylbut-2-enyl diphosphate reductase</fullName>
    </recommendedName>
</protein>
<keyword evidence="5" id="KW-0411">Iron-sulfur</keyword>
<reference evidence="6 7" key="1">
    <citation type="submission" date="2019-04" db="EMBL/GenBank/DDBJ databases">
        <title>Streptomyces sp. nov. Bv016 isolated from bark of Buahinia variegata.</title>
        <authorList>
            <person name="Kanchanasin P."/>
            <person name="Tanasupawat S."/>
            <person name="Yuki M."/>
            <person name="Kudo T."/>
        </authorList>
    </citation>
    <scope>NUCLEOTIDE SEQUENCE [LARGE SCALE GENOMIC DNA]</scope>
    <source>
        <strain evidence="6 7">JCM 4765</strain>
    </source>
</reference>
<comment type="cofactor">
    <cofactor evidence="1">
        <name>[4Fe-4S] cluster</name>
        <dbReference type="ChEBI" id="CHEBI:49883"/>
    </cofactor>
</comment>
<proteinExistence type="predicted"/>
<evidence type="ECO:0000256" key="1">
    <source>
        <dbReference type="ARBA" id="ARBA00001966"/>
    </source>
</evidence>
<dbReference type="EMBL" id="SRRU01000015">
    <property type="protein sequence ID" value="TGN74380.1"/>
    <property type="molecule type" value="Genomic_DNA"/>
</dbReference>
<comment type="caution">
    <text evidence="6">The sequence shown here is derived from an EMBL/GenBank/DDBJ whole genome shotgun (WGS) entry which is preliminary data.</text>
</comment>
<gene>
    <name evidence="6" type="ORF">E5082_30240</name>
</gene>
<keyword evidence="2" id="KW-0004">4Fe-4S</keyword>